<keyword evidence="4" id="KW-0347">Helicase</keyword>
<dbReference type="InterPro" id="IPR027417">
    <property type="entry name" value="P-loop_NTPase"/>
</dbReference>
<organism evidence="7 8">
    <name type="scientific">Candidatus Woesebacteria bacterium RIFCSPLOWO2_01_FULL_44_14</name>
    <dbReference type="NCBI Taxonomy" id="1802525"/>
    <lineage>
        <taxon>Bacteria</taxon>
        <taxon>Candidatus Woeseibacteriota</taxon>
    </lineage>
</organism>
<gene>
    <name evidence="7" type="ORF">A2975_04450</name>
</gene>
<dbReference type="Pfam" id="PF13087">
    <property type="entry name" value="AAA_12"/>
    <property type="match status" value="1"/>
</dbReference>
<dbReference type="InterPro" id="IPR041679">
    <property type="entry name" value="DNA2/NAM7-like_C"/>
</dbReference>
<dbReference type="SUPFAM" id="SSF52540">
    <property type="entry name" value="P-loop containing nucleoside triphosphate hydrolases"/>
    <property type="match status" value="1"/>
</dbReference>
<dbReference type="Gene3D" id="3.40.50.300">
    <property type="entry name" value="P-loop containing nucleotide triphosphate hydrolases"/>
    <property type="match status" value="3"/>
</dbReference>
<dbReference type="AlphaFoldDB" id="A0A1F8C206"/>
<evidence type="ECO:0000256" key="3">
    <source>
        <dbReference type="ARBA" id="ARBA00022801"/>
    </source>
</evidence>
<dbReference type="GO" id="GO:0005524">
    <property type="term" value="F:ATP binding"/>
    <property type="evidence" value="ECO:0007669"/>
    <property type="project" value="UniProtKB-KW"/>
</dbReference>
<dbReference type="InterPro" id="IPR049468">
    <property type="entry name" value="Restrct_endonuc-II-like_dom"/>
</dbReference>
<evidence type="ECO:0000256" key="2">
    <source>
        <dbReference type="ARBA" id="ARBA00022741"/>
    </source>
</evidence>
<dbReference type="PROSITE" id="PS51286">
    <property type="entry name" value="RAP"/>
    <property type="match status" value="1"/>
</dbReference>
<dbReference type="InterPro" id="IPR047187">
    <property type="entry name" value="SF1_C_Upf1"/>
</dbReference>
<keyword evidence="3" id="KW-0378">Hydrolase</keyword>
<dbReference type="Pfam" id="PF13086">
    <property type="entry name" value="AAA_11"/>
    <property type="match status" value="1"/>
</dbReference>
<dbReference type="InterPro" id="IPR013584">
    <property type="entry name" value="RAP"/>
</dbReference>
<evidence type="ECO:0000313" key="7">
    <source>
        <dbReference type="EMBL" id="OGM70292.1"/>
    </source>
</evidence>
<keyword evidence="5" id="KW-0067">ATP-binding</keyword>
<sequence>MSRYYRKFDAKKYWASKPYCEVCKTKKVKYGRICSECEKKAGFKEVEMKINNDKINNDDLVAKFASADLEHTEADQRLISLVGYLKDCAQALLRSVALNDLGTKDVSFLPMSPDSLEKLAADDLVLKGQEVLDLLYKLKARPTEFELILGTLFVKGFKGKGDKVTRINAPLIFIKLEAEKTEDDSVVFSVKEDMIHLNQSLVASLVSVINEEELEIRFQDLWSATPEWPLSFESIQQFYESFNNYFPEIFSTDEKISNFVELDSIEAKKEKYQICPAHCLIVAPKLAAEGTVVEEINQILQDMKNNTSADFLFLENKAGGDPVSEVIDQTTDGYSEGGSEENEKWHNLFPFDLSDTQKGIVRAARENNLTVVSGPPGTGKSYTIAAIILDHLLGGKRVLFVSRMDKAVEVVSEWLEESVGTFSIARSGGRKAQRALADKLDSITGAKTPVKHYTKEEIESVLNGYSDAQEKLTTLEEQFLNTLSQERTWSKVKEEINNLDDKIKTDPDLLSLPIDKKKAEKLKEKIRGADFLIKNKKFFVQTWWGNHVLSNVKKQLGARDNATPDELIYKAERIENERKLEEVENEISKFDEINQLWTQISSRKEELKDLALNNLKAMLLGNLYTIVHNYDKRVELRNFIKSLRTANMREKLALLEKVETETLLSAFPCWASTTYHLSQILPIEPGMFDLVIFDESSQCDLASTLPALYRANRALIVGDPKQLTHVVFLGRQAEYSAFAKNNVPPEMQANYRFSTQSLFNVAENAVPQANYFMLDEHFRSDPHIIGFSNKMFYEDNIRIMTNRPKLGSNKEDAAIQIEYINGKRTNGAANPKEIEHIFSHVRQLIAQSPLDKPTSIGILSPFRDQVNAITKELPNCVNLNEVERHNIVVGTAHSLQGNEKDVVILSLSLDPKFHHGTLRFLETPNVFNVSITRARKKLIVISSVALGDLPNGLLKEFLLYAGDSATNILPRDVFESRFEEQVAQALEREGLKVWPQYEAAGFSIDLVVRDGKNWIAVECDGPTHFDMKQGQSFNDAWRQGILERAGWKFVRIPHRDWERNSEEQIEKVKKKLDQLQY</sequence>
<evidence type="ECO:0000313" key="8">
    <source>
        <dbReference type="Proteomes" id="UP000178429"/>
    </source>
</evidence>
<dbReference type="CDD" id="cd18808">
    <property type="entry name" value="SF1_C_Upf1"/>
    <property type="match status" value="1"/>
</dbReference>
<name>A0A1F8C206_9BACT</name>
<dbReference type="Pfam" id="PF18741">
    <property type="entry name" value="MTES_1575"/>
    <property type="match status" value="1"/>
</dbReference>
<dbReference type="PANTHER" id="PTHR43788:SF8">
    <property type="entry name" value="DNA-BINDING PROTEIN SMUBP-2"/>
    <property type="match status" value="1"/>
</dbReference>
<evidence type="ECO:0000256" key="4">
    <source>
        <dbReference type="ARBA" id="ARBA00022806"/>
    </source>
</evidence>
<evidence type="ECO:0000259" key="6">
    <source>
        <dbReference type="PROSITE" id="PS51286"/>
    </source>
</evidence>
<keyword evidence="2" id="KW-0547">Nucleotide-binding</keyword>
<feature type="domain" description="RAP" evidence="6">
    <location>
        <begin position="1015"/>
        <end position="1077"/>
    </location>
</feature>
<dbReference type="GO" id="GO:0043139">
    <property type="term" value="F:5'-3' DNA helicase activity"/>
    <property type="evidence" value="ECO:0007669"/>
    <property type="project" value="TreeGrafter"/>
</dbReference>
<dbReference type="GO" id="GO:0016787">
    <property type="term" value="F:hydrolase activity"/>
    <property type="evidence" value="ECO:0007669"/>
    <property type="project" value="UniProtKB-KW"/>
</dbReference>
<dbReference type="Gene3D" id="3.40.960.10">
    <property type="entry name" value="VSR Endonuclease"/>
    <property type="match status" value="1"/>
</dbReference>
<protein>
    <recommendedName>
        <fullName evidence="6">RAP domain-containing protein</fullName>
    </recommendedName>
</protein>
<dbReference type="SUPFAM" id="SSF52980">
    <property type="entry name" value="Restriction endonuclease-like"/>
    <property type="match status" value="1"/>
</dbReference>
<dbReference type="SMART" id="SM00952">
    <property type="entry name" value="RAP"/>
    <property type="match status" value="1"/>
</dbReference>
<evidence type="ECO:0000256" key="1">
    <source>
        <dbReference type="ARBA" id="ARBA00007913"/>
    </source>
</evidence>
<comment type="similarity">
    <text evidence="1">Belongs to the DNA2/NAM7 helicase family.</text>
</comment>
<reference evidence="7 8" key="1">
    <citation type="journal article" date="2016" name="Nat. Commun.">
        <title>Thousands of microbial genomes shed light on interconnected biogeochemical processes in an aquifer system.</title>
        <authorList>
            <person name="Anantharaman K."/>
            <person name="Brown C.T."/>
            <person name="Hug L.A."/>
            <person name="Sharon I."/>
            <person name="Castelle C.J."/>
            <person name="Probst A.J."/>
            <person name="Thomas B.C."/>
            <person name="Singh A."/>
            <person name="Wilkins M.J."/>
            <person name="Karaoz U."/>
            <person name="Brodie E.L."/>
            <person name="Williams K.H."/>
            <person name="Hubbard S.S."/>
            <person name="Banfield J.F."/>
        </authorList>
    </citation>
    <scope>NUCLEOTIDE SEQUENCE [LARGE SCALE GENOMIC DNA]</scope>
</reference>
<evidence type="ECO:0000256" key="5">
    <source>
        <dbReference type="ARBA" id="ARBA00022840"/>
    </source>
</evidence>
<accession>A0A1F8C206</accession>
<dbReference type="InterPro" id="IPR041677">
    <property type="entry name" value="DNA2/NAM7_AAA_11"/>
</dbReference>
<comment type="caution">
    <text evidence="7">The sequence shown here is derived from an EMBL/GenBank/DDBJ whole genome shotgun (WGS) entry which is preliminary data.</text>
</comment>
<dbReference type="InterPro" id="IPR050534">
    <property type="entry name" value="Coronavir_polyprotein_1ab"/>
</dbReference>
<dbReference type="EMBL" id="MGHL01000006">
    <property type="protein sequence ID" value="OGM70292.1"/>
    <property type="molecule type" value="Genomic_DNA"/>
</dbReference>
<dbReference type="InterPro" id="IPR011335">
    <property type="entry name" value="Restrct_endonuc-II-like"/>
</dbReference>
<proteinExistence type="inferred from homology"/>
<dbReference type="STRING" id="1802525.A2975_04450"/>
<dbReference type="Proteomes" id="UP000178429">
    <property type="component" value="Unassembled WGS sequence"/>
</dbReference>
<dbReference type="PANTHER" id="PTHR43788">
    <property type="entry name" value="DNA2/NAM7 HELICASE FAMILY MEMBER"/>
    <property type="match status" value="1"/>
</dbReference>